<proteinExistence type="predicted"/>
<evidence type="ECO:0000313" key="3">
    <source>
        <dbReference type="EMBL" id="KYG10105.1"/>
    </source>
</evidence>
<feature type="chain" id="PRO_5007570283" description="Secreted protein" evidence="2">
    <location>
        <begin position="18"/>
        <end position="181"/>
    </location>
</feature>
<name>A0A150TZG0_SORCE</name>
<gene>
    <name evidence="3" type="ORF">BE21_14065</name>
</gene>
<feature type="region of interest" description="Disordered" evidence="1">
    <location>
        <begin position="26"/>
        <end position="78"/>
    </location>
</feature>
<evidence type="ECO:0000313" key="4">
    <source>
        <dbReference type="Proteomes" id="UP000075502"/>
    </source>
</evidence>
<dbReference type="Proteomes" id="UP000075502">
    <property type="component" value="Unassembled WGS sequence"/>
</dbReference>
<organism evidence="3 4">
    <name type="scientific">Sorangium cellulosum</name>
    <name type="common">Polyangium cellulosum</name>
    <dbReference type="NCBI Taxonomy" id="56"/>
    <lineage>
        <taxon>Bacteria</taxon>
        <taxon>Pseudomonadati</taxon>
        <taxon>Myxococcota</taxon>
        <taxon>Polyangia</taxon>
        <taxon>Polyangiales</taxon>
        <taxon>Polyangiaceae</taxon>
        <taxon>Sorangium</taxon>
    </lineage>
</organism>
<reference evidence="3 4" key="1">
    <citation type="submission" date="2014-02" db="EMBL/GenBank/DDBJ databases">
        <title>The small core and large imbalanced accessory genome model reveals a collaborative survival strategy of Sorangium cellulosum strains in nature.</title>
        <authorList>
            <person name="Han K."/>
            <person name="Peng R."/>
            <person name="Blom J."/>
            <person name="Li Y.-Z."/>
        </authorList>
    </citation>
    <scope>NUCLEOTIDE SEQUENCE [LARGE SCALE GENOMIC DNA]</scope>
    <source>
        <strain evidence="3 4">So0007-03</strain>
    </source>
</reference>
<comment type="caution">
    <text evidence="3">The sequence shown here is derived from an EMBL/GenBank/DDBJ whole genome shotgun (WGS) entry which is preliminary data.</text>
</comment>
<evidence type="ECO:0000256" key="1">
    <source>
        <dbReference type="SAM" id="MobiDB-lite"/>
    </source>
</evidence>
<sequence>MKSWVFAAFLISGCALVACGDDNTDPPNNGTTSSSNGSGGSGASGGNGGNGGDGGDAGGGGSGGDGGASTTSSSSTGIPTCDDTTDACGSDDGTGCYKCAADDACKEFIDACVADNADMGCFDLVKCVDRCSDEEDPATCIDECRTANEPGVEAYDAIAKCIVCEQCAQNCGASEEPLCAM</sequence>
<feature type="compositionally biased region" description="Gly residues" evidence="1">
    <location>
        <begin position="37"/>
        <end position="67"/>
    </location>
</feature>
<keyword evidence="2" id="KW-0732">Signal</keyword>
<accession>A0A150TZG0</accession>
<feature type="signal peptide" evidence="2">
    <location>
        <begin position="1"/>
        <end position="17"/>
    </location>
</feature>
<protein>
    <recommendedName>
        <fullName evidence="5">Secreted protein</fullName>
    </recommendedName>
</protein>
<feature type="compositionally biased region" description="Low complexity" evidence="1">
    <location>
        <begin position="68"/>
        <end position="77"/>
    </location>
</feature>
<dbReference type="EMBL" id="JEME01000443">
    <property type="protein sequence ID" value="KYG10105.1"/>
    <property type="molecule type" value="Genomic_DNA"/>
</dbReference>
<feature type="compositionally biased region" description="Low complexity" evidence="1">
    <location>
        <begin position="26"/>
        <end position="36"/>
    </location>
</feature>
<evidence type="ECO:0000256" key="2">
    <source>
        <dbReference type="SAM" id="SignalP"/>
    </source>
</evidence>
<dbReference type="PROSITE" id="PS51257">
    <property type="entry name" value="PROKAR_LIPOPROTEIN"/>
    <property type="match status" value="1"/>
</dbReference>
<evidence type="ECO:0008006" key="5">
    <source>
        <dbReference type="Google" id="ProtNLM"/>
    </source>
</evidence>
<dbReference type="AlphaFoldDB" id="A0A150TZG0"/>